<dbReference type="InterPro" id="IPR051458">
    <property type="entry name" value="Cyt/Met_Dipeptidase"/>
</dbReference>
<comment type="caution">
    <text evidence="5">The sequence shown here is derived from an EMBL/GenBank/DDBJ whole genome shotgun (WGS) entry which is preliminary data.</text>
</comment>
<dbReference type="Pfam" id="PF01546">
    <property type="entry name" value="Peptidase_M20"/>
    <property type="match status" value="1"/>
</dbReference>
<dbReference type="PANTHER" id="PTHR43270:SF12">
    <property type="entry name" value="SUCCINYL-DIAMINOPIMELATE DESUCCINYLASE"/>
    <property type="match status" value="1"/>
</dbReference>
<keyword evidence="1" id="KW-0645">Protease</keyword>
<dbReference type="Proteomes" id="UP000251205">
    <property type="component" value="Unassembled WGS sequence"/>
</dbReference>
<dbReference type="GO" id="GO:0008233">
    <property type="term" value="F:peptidase activity"/>
    <property type="evidence" value="ECO:0007669"/>
    <property type="project" value="UniProtKB-KW"/>
</dbReference>
<dbReference type="AlphaFoldDB" id="A0A329Y7T0"/>
<evidence type="ECO:0000256" key="3">
    <source>
        <dbReference type="ARBA" id="ARBA00022801"/>
    </source>
</evidence>
<evidence type="ECO:0000313" key="5">
    <source>
        <dbReference type="EMBL" id="RAX40229.1"/>
    </source>
</evidence>
<dbReference type="Gene3D" id="3.30.70.360">
    <property type="match status" value="1"/>
</dbReference>
<dbReference type="NCBIfam" id="NF006579">
    <property type="entry name" value="PRK09104.1"/>
    <property type="match status" value="1"/>
</dbReference>
<name>A0A329Y7T0_RHITR</name>
<accession>A0A329Y7T0</accession>
<reference evidence="5 6" key="1">
    <citation type="submission" date="2018-06" db="EMBL/GenBank/DDBJ databases">
        <title>Whole Genome Sequence of an efficient microsymbiont, Rhizobium tropici.</title>
        <authorList>
            <person name="Srinivasan R."/>
            <person name="Singh H.V."/>
            <person name="Srivastava R."/>
            <person name="Kumari B."/>
            <person name="Radhakrishna A."/>
        </authorList>
    </citation>
    <scope>NUCLEOTIDE SEQUENCE [LARGE SCALE GENOMIC DNA]</scope>
    <source>
        <strain evidence="5 6">IGFRI Rhizo-19</strain>
    </source>
</reference>
<dbReference type="GO" id="GO:0006508">
    <property type="term" value="P:proteolysis"/>
    <property type="evidence" value="ECO:0007669"/>
    <property type="project" value="UniProtKB-KW"/>
</dbReference>
<proteinExistence type="predicted"/>
<dbReference type="InterPro" id="IPR011650">
    <property type="entry name" value="Peptidase_M20_dimer"/>
</dbReference>
<dbReference type="InterPro" id="IPR002933">
    <property type="entry name" value="Peptidase_M20"/>
</dbReference>
<evidence type="ECO:0000256" key="2">
    <source>
        <dbReference type="ARBA" id="ARBA00022723"/>
    </source>
</evidence>
<dbReference type="Gene3D" id="3.40.630.10">
    <property type="entry name" value="Zn peptidases"/>
    <property type="match status" value="1"/>
</dbReference>
<dbReference type="EMBL" id="QMKK01000042">
    <property type="protein sequence ID" value="RAX40229.1"/>
    <property type="molecule type" value="Genomic_DNA"/>
</dbReference>
<dbReference type="Pfam" id="PF07687">
    <property type="entry name" value="M20_dimer"/>
    <property type="match status" value="1"/>
</dbReference>
<dbReference type="RefSeq" id="WP_112342833.1">
    <property type="nucleotide sequence ID" value="NZ_QMKK01000042.1"/>
</dbReference>
<evidence type="ECO:0000259" key="4">
    <source>
        <dbReference type="Pfam" id="PF07687"/>
    </source>
</evidence>
<dbReference type="PANTHER" id="PTHR43270">
    <property type="entry name" value="BETA-ALA-HIS DIPEPTIDASE"/>
    <property type="match status" value="1"/>
</dbReference>
<gene>
    <name evidence="5" type="ORF">DQ393_16475</name>
</gene>
<evidence type="ECO:0000256" key="1">
    <source>
        <dbReference type="ARBA" id="ARBA00022670"/>
    </source>
</evidence>
<keyword evidence="2" id="KW-0479">Metal-binding</keyword>
<dbReference type="OrthoDB" id="9761532at2"/>
<evidence type="ECO:0000313" key="6">
    <source>
        <dbReference type="Proteomes" id="UP000251205"/>
    </source>
</evidence>
<dbReference type="NCBIfam" id="NF006053">
    <property type="entry name" value="PRK08201.1"/>
    <property type="match status" value="1"/>
</dbReference>
<organism evidence="5 6">
    <name type="scientific">Rhizobium tropici</name>
    <dbReference type="NCBI Taxonomy" id="398"/>
    <lineage>
        <taxon>Bacteria</taxon>
        <taxon>Pseudomonadati</taxon>
        <taxon>Pseudomonadota</taxon>
        <taxon>Alphaproteobacteria</taxon>
        <taxon>Hyphomicrobiales</taxon>
        <taxon>Rhizobiaceae</taxon>
        <taxon>Rhizobium/Agrobacterium group</taxon>
        <taxon>Rhizobium</taxon>
    </lineage>
</organism>
<feature type="domain" description="Peptidase M20 dimerisation" evidence="4">
    <location>
        <begin position="193"/>
        <end position="352"/>
    </location>
</feature>
<dbReference type="SUPFAM" id="SSF53187">
    <property type="entry name" value="Zn-dependent exopeptidases"/>
    <property type="match status" value="1"/>
</dbReference>
<sequence length="457" mass="49356">MSVETYLEDNYPAALDDLKAFCRIPSVSTDPAFAEGMRQAAAFVGDRLRKAGFSAVEMLDSGGHPAVYGEILSDPVLPTYLVYGHYDVQPPDPLEKWMTPPFEPDERDGRLYARGVSDDKGPLLIPIIVAEAFMRVEGRLPVNLKVLIEGEEESGSPHFAHTLEKYRDKLGCDLVLSADGAMWRPDKPSITVASRGLAALDIAITGAAKDLHSGRHGGSAPNPIAALAGLLATMHGPDGRVSVEGFLDGATPPDPKIVTAIEASQFDSAAYYREIGVAGGEPIDNGRELLIRQWLEPTLEFNGIWGGYQGKGTKTVIPNTASAKITCRLIAGQKPDAVIAAISRHLHEHLPKGFQLEIHRHGPGSEAEFVDPDLPALKISEEVLGELLGAKPLRVAMGATIPIGSAFRNYLGSPSIFFSFSTADEDYHAPNEFLRLGNFKLGMRAWTMLLRRLATSA</sequence>
<protein>
    <submittedName>
        <fullName evidence="5">Dipeptidase</fullName>
    </submittedName>
</protein>
<keyword evidence="3" id="KW-0378">Hydrolase</keyword>
<dbReference type="GO" id="GO:0046872">
    <property type="term" value="F:metal ion binding"/>
    <property type="evidence" value="ECO:0007669"/>
    <property type="project" value="UniProtKB-KW"/>
</dbReference>